<evidence type="ECO:0000256" key="2">
    <source>
        <dbReference type="ARBA" id="ARBA00022969"/>
    </source>
</evidence>
<dbReference type="NCBIfam" id="NF002869">
    <property type="entry name" value="PRK03187.1"/>
    <property type="match status" value="1"/>
</dbReference>
<name>A0A917LFW3_9BACL</name>
<dbReference type="GO" id="GO:0030435">
    <property type="term" value="P:sporulation resulting in formation of a cellular spore"/>
    <property type="evidence" value="ECO:0007669"/>
    <property type="project" value="UniProtKB-KW"/>
</dbReference>
<keyword evidence="4" id="KW-1185">Reference proteome</keyword>
<evidence type="ECO:0000313" key="3">
    <source>
        <dbReference type="EMBL" id="GGG19440.1"/>
    </source>
</evidence>
<reference evidence="3" key="2">
    <citation type="submission" date="2020-09" db="EMBL/GenBank/DDBJ databases">
        <authorList>
            <person name="Sun Q."/>
            <person name="Zhou Y."/>
        </authorList>
    </citation>
    <scope>NUCLEOTIDE SEQUENCE</scope>
    <source>
        <strain evidence="3">CGMCC 1.12987</strain>
    </source>
</reference>
<dbReference type="AlphaFoldDB" id="A0A917LFW3"/>
<dbReference type="RefSeq" id="WP_188532874.1">
    <property type="nucleotide sequence ID" value="NZ_BMGR01000015.1"/>
</dbReference>
<dbReference type="GO" id="GO:0003810">
    <property type="term" value="F:protein-glutamine gamma-glutamyltransferase activity"/>
    <property type="evidence" value="ECO:0007669"/>
    <property type="project" value="InterPro"/>
</dbReference>
<dbReference type="Pfam" id="PF20085">
    <property type="entry name" value="TGL"/>
    <property type="match status" value="1"/>
</dbReference>
<keyword evidence="2" id="KW-0749">Sporulation</keyword>
<dbReference type="Proteomes" id="UP000644756">
    <property type="component" value="Unassembled WGS sequence"/>
</dbReference>
<comment type="caution">
    <text evidence="3">The sequence shown here is derived from an EMBL/GenBank/DDBJ whole genome shotgun (WGS) entry which is preliminary data.</text>
</comment>
<gene>
    <name evidence="3" type="primary">tgl</name>
    <name evidence="3" type="ORF">GCM10010916_40350</name>
</gene>
<dbReference type="EMBL" id="BMGR01000015">
    <property type="protein sequence ID" value="GGG19440.1"/>
    <property type="molecule type" value="Genomic_DNA"/>
</dbReference>
<accession>A0A917LFW3</accession>
<reference evidence="3" key="1">
    <citation type="journal article" date="2014" name="Int. J. Syst. Evol. Microbiol.">
        <title>Complete genome sequence of Corynebacterium casei LMG S-19264T (=DSM 44701T), isolated from a smear-ripened cheese.</title>
        <authorList>
            <consortium name="US DOE Joint Genome Institute (JGI-PGF)"/>
            <person name="Walter F."/>
            <person name="Albersmeier A."/>
            <person name="Kalinowski J."/>
            <person name="Ruckert C."/>
        </authorList>
    </citation>
    <scope>NUCLEOTIDE SEQUENCE</scope>
    <source>
        <strain evidence="3">CGMCC 1.12987</strain>
    </source>
</reference>
<evidence type="ECO:0000256" key="1">
    <source>
        <dbReference type="ARBA" id="ARBA00022679"/>
    </source>
</evidence>
<proteinExistence type="inferred from homology"/>
<sequence length="275" mass="31562">MILIAGEERTVDVSSWPQLAKDIYEQKRTSPRTYNYNSIYHLQFEMTLRIKIVEAADALDQSGVSFATFEKSKCNDQYWKLTDEGGFQLKMAVTPAEGIRDIFRNGRQYSFECATAIVIVLYKAVLDVIQDHEFNRLFANLLLYDWHYDSDLRLIQEQGSQYSYPGDILYFKNPDVAPETPQWQGENAVKLDDDLYYGHGIGILPAQGIINRLNQLRRPGSVTSAYMTEQVVFPDFLYLSQFAPGADRLHNIALFHFTTGIPSIRVLIGSQRWHA</sequence>
<evidence type="ECO:0000313" key="4">
    <source>
        <dbReference type="Proteomes" id="UP000644756"/>
    </source>
</evidence>
<dbReference type="HAMAP" id="MF_00727">
    <property type="entry name" value="Tgl"/>
    <property type="match status" value="1"/>
</dbReference>
<organism evidence="3 4">
    <name type="scientific">Paenibacillus abyssi</name>
    <dbReference type="NCBI Taxonomy" id="1340531"/>
    <lineage>
        <taxon>Bacteria</taxon>
        <taxon>Bacillati</taxon>
        <taxon>Bacillota</taxon>
        <taxon>Bacilli</taxon>
        <taxon>Bacillales</taxon>
        <taxon>Paenibacillaceae</taxon>
        <taxon>Paenibacillus</taxon>
    </lineage>
</organism>
<keyword evidence="1" id="KW-0808">Transferase</keyword>
<dbReference type="InterPro" id="IPR020916">
    <property type="entry name" value="Gln_gamma-glutamylTfrase_bac"/>
</dbReference>
<protein>
    <submittedName>
        <fullName evidence="3">Protein-glutamine gamma-glutamyltransferase</fullName>
    </submittedName>
</protein>